<evidence type="ECO:0000313" key="2">
    <source>
        <dbReference type="EMBL" id="KAJ7712363.1"/>
    </source>
</evidence>
<protein>
    <recommendedName>
        <fullName evidence="1">GST N-terminal domain-containing protein</fullName>
    </recommendedName>
</protein>
<dbReference type="Pfam" id="PF22041">
    <property type="entry name" value="GST_C_7"/>
    <property type="match status" value="1"/>
</dbReference>
<reference evidence="2" key="1">
    <citation type="submission" date="2023-03" db="EMBL/GenBank/DDBJ databases">
        <title>Massive genome expansion in bonnet fungi (Mycena s.s.) driven by repeated elements and novel gene families across ecological guilds.</title>
        <authorList>
            <consortium name="Lawrence Berkeley National Laboratory"/>
            <person name="Harder C.B."/>
            <person name="Miyauchi S."/>
            <person name="Viragh M."/>
            <person name="Kuo A."/>
            <person name="Thoen E."/>
            <person name="Andreopoulos B."/>
            <person name="Lu D."/>
            <person name="Skrede I."/>
            <person name="Drula E."/>
            <person name="Henrissat B."/>
            <person name="Morin E."/>
            <person name="Kohler A."/>
            <person name="Barry K."/>
            <person name="LaButti K."/>
            <person name="Morin E."/>
            <person name="Salamov A."/>
            <person name="Lipzen A."/>
            <person name="Mereny Z."/>
            <person name="Hegedus B."/>
            <person name="Baldrian P."/>
            <person name="Stursova M."/>
            <person name="Weitz H."/>
            <person name="Taylor A."/>
            <person name="Grigoriev I.V."/>
            <person name="Nagy L.G."/>
            <person name="Martin F."/>
            <person name="Kauserud H."/>
        </authorList>
    </citation>
    <scope>NUCLEOTIDE SEQUENCE</scope>
    <source>
        <strain evidence="2">CBHHK182m</strain>
    </source>
</reference>
<dbReference type="InterPro" id="IPR036249">
    <property type="entry name" value="Thioredoxin-like_sf"/>
</dbReference>
<dbReference type="AlphaFoldDB" id="A0AAD7H4R9"/>
<dbReference type="InterPro" id="IPR054416">
    <property type="entry name" value="GST_UstS-like_C"/>
</dbReference>
<dbReference type="Gene3D" id="1.20.1050.10">
    <property type="match status" value="1"/>
</dbReference>
<dbReference type="EMBL" id="JARKIB010000368">
    <property type="protein sequence ID" value="KAJ7712363.1"/>
    <property type="molecule type" value="Genomic_DNA"/>
</dbReference>
<accession>A0AAD7H4R9</accession>
<gene>
    <name evidence="2" type="ORF">B0H16DRAFT_1625169</name>
</gene>
<name>A0AAD7H4R9_9AGAR</name>
<dbReference type="InterPro" id="IPR004045">
    <property type="entry name" value="Glutathione_S-Trfase_N"/>
</dbReference>
<dbReference type="Pfam" id="PF13409">
    <property type="entry name" value="GST_N_2"/>
    <property type="match status" value="1"/>
</dbReference>
<dbReference type="InterPro" id="IPR036282">
    <property type="entry name" value="Glutathione-S-Trfase_C_sf"/>
</dbReference>
<dbReference type="SUPFAM" id="SSF52833">
    <property type="entry name" value="Thioredoxin-like"/>
    <property type="match status" value="1"/>
</dbReference>
<keyword evidence="3" id="KW-1185">Reference proteome</keyword>
<sequence>MASSSPSIVFYDIPSVLPINCWSPNTWKTRFALNFKGLSYRTEWIEYPDIEALCKKMNAPPTRNKPDGRPHYTLPLIHDLSTGAIVVESSKIVAYLDETYPETPRLLPPGTLGLFAAFEDAAMALMPALALFVVPSVPRVLNPASQPYFHTTRSALFGGKPLSEVTPTGDAYAPAWQKVQDSFFGKIDSWIQANGEGSAYIMGDAMSYADLWVASYVIWFKLVLPEKWDEAKTWHGGRWEKLLEDTKKYQAIL</sequence>
<evidence type="ECO:0000259" key="1">
    <source>
        <dbReference type="PROSITE" id="PS50404"/>
    </source>
</evidence>
<evidence type="ECO:0000313" key="3">
    <source>
        <dbReference type="Proteomes" id="UP001215598"/>
    </source>
</evidence>
<dbReference type="SUPFAM" id="SSF47616">
    <property type="entry name" value="GST C-terminal domain-like"/>
    <property type="match status" value="1"/>
</dbReference>
<organism evidence="2 3">
    <name type="scientific">Mycena metata</name>
    <dbReference type="NCBI Taxonomy" id="1033252"/>
    <lineage>
        <taxon>Eukaryota</taxon>
        <taxon>Fungi</taxon>
        <taxon>Dikarya</taxon>
        <taxon>Basidiomycota</taxon>
        <taxon>Agaricomycotina</taxon>
        <taxon>Agaricomycetes</taxon>
        <taxon>Agaricomycetidae</taxon>
        <taxon>Agaricales</taxon>
        <taxon>Marasmiineae</taxon>
        <taxon>Mycenaceae</taxon>
        <taxon>Mycena</taxon>
    </lineage>
</organism>
<feature type="domain" description="GST N-terminal" evidence="1">
    <location>
        <begin position="13"/>
        <end position="104"/>
    </location>
</feature>
<dbReference type="Proteomes" id="UP001215598">
    <property type="component" value="Unassembled WGS sequence"/>
</dbReference>
<dbReference type="Gene3D" id="3.40.30.10">
    <property type="entry name" value="Glutaredoxin"/>
    <property type="match status" value="1"/>
</dbReference>
<comment type="caution">
    <text evidence="2">The sequence shown here is derived from an EMBL/GenBank/DDBJ whole genome shotgun (WGS) entry which is preliminary data.</text>
</comment>
<proteinExistence type="predicted"/>
<dbReference type="PROSITE" id="PS50404">
    <property type="entry name" value="GST_NTER"/>
    <property type="match status" value="1"/>
</dbReference>